<dbReference type="RefSeq" id="WP_042506664.1">
    <property type="nucleotide sequence ID" value="NZ_BBNQ01000024.1"/>
</dbReference>
<evidence type="ECO:0000313" key="2">
    <source>
        <dbReference type="Proteomes" id="UP000029644"/>
    </source>
</evidence>
<reference evidence="1 2" key="1">
    <citation type="journal article" date="2014" name="Genome Announc.">
        <title>Draft Genome Sequences of Marine Flavobacterium Algibacter lectus Strains SS8 and NR4.</title>
        <authorList>
            <person name="Takatani N."/>
            <person name="Nakanishi M."/>
            <person name="Meirelles P."/>
            <person name="Mino S."/>
            <person name="Suda W."/>
            <person name="Oshima K."/>
            <person name="Hattori M."/>
            <person name="Ohkuma M."/>
            <person name="Hosokawa M."/>
            <person name="Miyashita K."/>
            <person name="Thompson F.L."/>
            <person name="Niwa A."/>
            <person name="Sawabe T."/>
            <person name="Sawabe T."/>
        </authorList>
    </citation>
    <scope>NUCLEOTIDE SEQUENCE [LARGE SCALE GENOMIC DNA]</scope>
    <source>
        <strain evidence="1 2">JCM 19300</strain>
    </source>
</reference>
<dbReference type="Proteomes" id="UP000029644">
    <property type="component" value="Unassembled WGS sequence"/>
</dbReference>
<organism evidence="1 2">
    <name type="scientific">Algibacter lectus</name>
    <dbReference type="NCBI Taxonomy" id="221126"/>
    <lineage>
        <taxon>Bacteria</taxon>
        <taxon>Pseudomonadati</taxon>
        <taxon>Bacteroidota</taxon>
        <taxon>Flavobacteriia</taxon>
        <taxon>Flavobacteriales</taxon>
        <taxon>Flavobacteriaceae</taxon>
        <taxon>Algibacter</taxon>
    </lineage>
</organism>
<protein>
    <submittedName>
        <fullName evidence="1">Tetracycline resistance element mobilization regulatory protein rteC</fullName>
    </submittedName>
</protein>
<name>A0A090VJC3_9FLAO</name>
<gene>
    <name evidence="1" type="ORF">JCM19300_1989</name>
</gene>
<evidence type="ECO:0000313" key="1">
    <source>
        <dbReference type="EMBL" id="GAL64841.1"/>
    </source>
</evidence>
<proteinExistence type="predicted"/>
<sequence length="275" mass="32755">MDFTLRNTIYTNELEKIEQSSSSILDTSRQIIILSRNTLNDFKKAIIKTDFVSIPKEVEFFKHQKQISLIQLIYYTEIRSFELQFPKSNVQDQEKVLKKKLRKLNRFYLYNIDFNQYVEAKLYHFDKQYYTRSHLDNFSISSSKFYFQDPDFSTPRDMLLGKIKAYRLFINYLKLRLDKIKNRQSTNETENTNLKWTSSKSALTELIYALYFNRVINNGNVDIKEIATALQKVLQFDLGDFYKIFSEIKSRKISRTKFLDDLSNGLLLQMDSAEE</sequence>
<dbReference type="AlphaFoldDB" id="A0A090VJC3"/>
<accession>A0A090VJC3</accession>
<dbReference type="EMBL" id="BBNQ01000024">
    <property type="protein sequence ID" value="GAL64841.1"/>
    <property type="molecule type" value="Genomic_DNA"/>
</dbReference>
<comment type="caution">
    <text evidence="1">The sequence shown here is derived from an EMBL/GenBank/DDBJ whole genome shotgun (WGS) entry which is preliminary data.</text>
</comment>
<dbReference type="InterPro" id="IPR018534">
    <property type="entry name" value="Tet_reg_excision_RteC"/>
</dbReference>
<dbReference type="Pfam" id="PF09357">
    <property type="entry name" value="RteC"/>
    <property type="match status" value="1"/>
</dbReference>